<dbReference type="EMBL" id="KK114564">
    <property type="protein sequence ID" value="KFM62744.1"/>
    <property type="molecule type" value="Genomic_DNA"/>
</dbReference>
<dbReference type="AlphaFoldDB" id="A0A087TCA5"/>
<organism evidence="2 3">
    <name type="scientific">Stegodyphus mimosarum</name>
    <name type="common">African social velvet spider</name>
    <dbReference type="NCBI Taxonomy" id="407821"/>
    <lineage>
        <taxon>Eukaryota</taxon>
        <taxon>Metazoa</taxon>
        <taxon>Ecdysozoa</taxon>
        <taxon>Arthropoda</taxon>
        <taxon>Chelicerata</taxon>
        <taxon>Arachnida</taxon>
        <taxon>Araneae</taxon>
        <taxon>Araneomorphae</taxon>
        <taxon>Entelegynae</taxon>
        <taxon>Eresoidea</taxon>
        <taxon>Eresidae</taxon>
        <taxon>Stegodyphus</taxon>
    </lineage>
</organism>
<protein>
    <submittedName>
        <fullName evidence="2">Uncharacterized protein</fullName>
    </submittedName>
</protein>
<proteinExistence type="predicted"/>
<feature type="compositionally biased region" description="Polar residues" evidence="1">
    <location>
        <begin position="17"/>
        <end position="29"/>
    </location>
</feature>
<gene>
    <name evidence="2" type="ORF">X975_26573</name>
</gene>
<reference evidence="2 3" key="1">
    <citation type="submission" date="2013-11" db="EMBL/GenBank/DDBJ databases">
        <title>Genome sequencing of Stegodyphus mimosarum.</title>
        <authorList>
            <person name="Bechsgaard J."/>
        </authorList>
    </citation>
    <scope>NUCLEOTIDE SEQUENCE [LARGE SCALE GENOMIC DNA]</scope>
</reference>
<evidence type="ECO:0000313" key="3">
    <source>
        <dbReference type="Proteomes" id="UP000054359"/>
    </source>
</evidence>
<evidence type="ECO:0000256" key="1">
    <source>
        <dbReference type="SAM" id="MobiDB-lite"/>
    </source>
</evidence>
<dbReference type="OrthoDB" id="10656056at2759"/>
<accession>A0A087TCA5</accession>
<feature type="region of interest" description="Disordered" evidence="1">
    <location>
        <begin position="1"/>
        <end position="63"/>
    </location>
</feature>
<name>A0A087TCA5_STEMI</name>
<feature type="compositionally biased region" description="Low complexity" evidence="1">
    <location>
        <begin position="50"/>
        <end position="63"/>
    </location>
</feature>
<dbReference type="Proteomes" id="UP000054359">
    <property type="component" value="Unassembled WGS sequence"/>
</dbReference>
<feature type="non-terminal residue" evidence="2">
    <location>
        <position position="229"/>
    </location>
</feature>
<keyword evidence="3" id="KW-1185">Reference proteome</keyword>
<sequence>MCLQKKRNKDDRRKTPTSKSTFRLQSSLTKIGASKGQNKQDDSSNSKEFTNTSNNNNDDLPNDLPSRVVELVEAMLKESDCKLLLEKKDTEKLIADNVVLVFNIWNYSGHWKNLLLHQLFLSPQTIYLFVFDLAQDLDTPIQNAEDFGLELSPSCSLSYLSLLHKWLEMIYVSIAHTRDEDKNQIQEGTVTDIICTLFPPVLIVGIQEESTTFDTLLWKAIAEGGKENN</sequence>
<evidence type="ECO:0000313" key="2">
    <source>
        <dbReference type="EMBL" id="KFM62744.1"/>
    </source>
</evidence>